<dbReference type="Pfam" id="PF00903">
    <property type="entry name" value="Glyoxalase"/>
    <property type="match status" value="1"/>
</dbReference>
<organism evidence="3 4">
    <name type="scientific">Salipaludibacillus neizhouensis</name>
    <dbReference type="NCBI Taxonomy" id="885475"/>
    <lineage>
        <taxon>Bacteria</taxon>
        <taxon>Bacillati</taxon>
        <taxon>Bacillota</taxon>
        <taxon>Bacilli</taxon>
        <taxon>Bacillales</taxon>
        <taxon>Bacillaceae</taxon>
    </lineage>
</organism>
<dbReference type="AlphaFoldDB" id="A0A3A9K1G4"/>
<dbReference type="Gene3D" id="3.10.180.10">
    <property type="entry name" value="2,3-Dihydroxybiphenyl 1,2-Dioxygenase, domain 1"/>
    <property type="match status" value="1"/>
</dbReference>
<evidence type="ECO:0000256" key="1">
    <source>
        <dbReference type="ARBA" id="ARBA00022723"/>
    </source>
</evidence>
<feature type="domain" description="VOC" evidence="2">
    <location>
        <begin position="2"/>
        <end position="126"/>
    </location>
</feature>
<dbReference type="GO" id="GO:0004462">
    <property type="term" value="F:lactoylglutathione lyase activity"/>
    <property type="evidence" value="ECO:0007669"/>
    <property type="project" value="InterPro"/>
</dbReference>
<reference evidence="3 4" key="1">
    <citation type="submission" date="2017-10" db="EMBL/GenBank/DDBJ databases">
        <title>Bacillus sp. nov., a halophilic bacterium isolated from a Keqin Lake.</title>
        <authorList>
            <person name="Wang H."/>
        </authorList>
    </citation>
    <scope>NUCLEOTIDE SEQUENCE [LARGE SCALE GENOMIC DNA]</scope>
    <source>
        <strain evidence="3 4">KCTC 13187</strain>
    </source>
</reference>
<dbReference type="GO" id="GO:0046872">
    <property type="term" value="F:metal ion binding"/>
    <property type="evidence" value="ECO:0007669"/>
    <property type="project" value="UniProtKB-KW"/>
</dbReference>
<dbReference type="InterPro" id="IPR037523">
    <property type="entry name" value="VOC_core"/>
</dbReference>
<dbReference type="PANTHER" id="PTHR36113">
    <property type="entry name" value="LYASE, PUTATIVE-RELATED-RELATED"/>
    <property type="match status" value="1"/>
</dbReference>
<name>A0A3A9K1G4_9BACI</name>
<dbReference type="CDD" id="cd06587">
    <property type="entry name" value="VOC"/>
    <property type="match status" value="1"/>
</dbReference>
<dbReference type="Proteomes" id="UP000281498">
    <property type="component" value="Unassembled WGS sequence"/>
</dbReference>
<protein>
    <submittedName>
        <fullName evidence="3">Glyoxalase</fullName>
    </submittedName>
</protein>
<keyword evidence="4" id="KW-1185">Reference proteome</keyword>
<dbReference type="InterPro" id="IPR029068">
    <property type="entry name" value="Glyas_Bleomycin-R_OHBP_Dase"/>
</dbReference>
<gene>
    <name evidence="3" type="ORF">CR203_22750</name>
</gene>
<dbReference type="SUPFAM" id="SSF54593">
    <property type="entry name" value="Glyoxalase/Bleomycin resistance protein/Dihydroxybiphenyl dioxygenase"/>
    <property type="match status" value="1"/>
</dbReference>
<evidence type="ECO:0000313" key="3">
    <source>
        <dbReference type="EMBL" id="RKL65088.1"/>
    </source>
</evidence>
<comment type="caution">
    <text evidence="3">The sequence shown here is derived from an EMBL/GenBank/DDBJ whole genome shotgun (WGS) entry which is preliminary data.</text>
</comment>
<dbReference type="InterPro" id="IPR018146">
    <property type="entry name" value="Glyoxalase_1_CS"/>
</dbReference>
<dbReference type="PROSITE" id="PS00934">
    <property type="entry name" value="GLYOXALASE_I_1"/>
    <property type="match status" value="1"/>
</dbReference>
<dbReference type="EMBL" id="PDOE01000023">
    <property type="protein sequence ID" value="RKL65088.1"/>
    <property type="molecule type" value="Genomic_DNA"/>
</dbReference>
<evidence type="ECO:0000313" key="4">
    <source>
        <dbReference type="Proteomes" id="UP000281498"/>
    </source>
</evidence>
<dbReference type="InterPro" id="IPR051332">
    <property type="entry name" value="Fosfomycin_Res_Enzymes"/>
</dbReference>
<dbReference type="OrthoDB" id="192739at2"/>
<proteinExistence type="predicted"/>
<dbReference type="InterPro" id="IPR004360">
    <property type="entry name" value="Glyas_Fos-R_dOase_dom"/>
</dbReference>
<evidence type="ECO:0000259" key="2">
    <source>
        <dbReference type="PROSITE" id="PS51819"/>
    </source>
</evidence>
<dbReference type="RefSeq" id="WP_110934577.1">
    <property type="nucleotide sequence ID" value="NZ_KZ614146.1"/>
</dbReference>
<dbReference type="PANTHER" id="PTHR36113:SF6">
    <property type="entry name" value="FOSFOMYCIN RESISTANCE PROTEIN FOSX"/>
    <property type="match status" value="1"/>
</dbReference>
<dbReference type="PROSITE" id="PS51819">
    <property type="entry name" value="VOC"/>
    <property type="match status" value="1"/>
</dbReference>
<accession>A0A3A9K1G4</accession>
<keyword evidence="1" id="KW-0479">Metal-binding</keyword>
<sequence length="145" mass="16020">MKTGHVGLNVKNLKKSLLFYTDVFGLETIRESNENGKIFAFLGHNGNITITLWEQSQTEFSKNHSGLHHLAFEADSIEVVKSMEKKVVSMGAKMIYHGITSHEEGSESGGIFFLDPDGIRLEIYTPSGIQSHVDNNSEGPACGFF</sequence>